<dbReference type="PANTHER" id="PTHR47684">
    <property type="entry name" value="PROTEIN TONSOKU"/>
    <property type="match status" value="1"/>
</dbReference>
<dbReference type="InterPro" id="IPR032675">
    <property type="entry name" value="LRR_dom_sf"/>
</dbReference>
<dbReference type="GO" id="GO:0009933">
    <property type="term" value="P:meristem structural organization"/>
    <property type="evidence" value="ECO:0007669"/>
    <property type="project" value="InterPro"/>
</dbReference>
<dbReference type="GO" id="GO:0040029">
    <property type="term" value="P:epigenetic regulation of gene expression"/>
    <property type="evidence" value="ECO:0007669"/>
    <property type="project" value="InterPro"/>
</dbReference>
<evidence type="ECO:0000313" key="1">
    <source>
        <dbReference type="EMBL" id="MBX34747.1"/>
    </source>
</evidence>
<reference evidence="1" key="1">
    <citation type="submission" date="2018-02" db="EMBL/GenBank/DDBJ databases">
        <title>Rhizophora mucronata_Transcriptome.</title>
        <authorList>
            <person name="Meera S.P."/>
            <person name="Sreeshan A."/>
            <person name="Augustine A."/>
        </authorList>
    </citation>
    <scope>NUCLEOTIDE SEQUENCE</scope>
    <source>
        <tissue evidence="1">Leaf</tissue>
    </source>
</reference>
<proteinExistence type="predicted"/>
<name>A0A2P2MWZ5_RHIMU</name>
<dbReference type="InterPro" id="IPR044227">
    <property type="entry name" value="TONSOKU"/>
</dbReference>
<organism evidence="1">
    <name type="scientific">Rhizophora mucronata</name>
    <name type="common">Asiatic mangrove</name>
    <dbReference type="NCBI Taxonomy" id="61149"/>
    <lineage>
        <taxon>Eukaryota</taxon>
        <taxon>Viridiplantae</taxon>
        <taxon>Streptophyta</taxon>
        <taxon>Embryophyta</taxon>
        <taxon>Tracheophyta</taxon>
        <taxon>Spermatophyta</taxon>
        <taxon>Magnoliopsida</taxon>
        <taxon>eudicotyledons</taxon>
        <taxon>Gunneridae</taxon>
        <taxon>Pentapetalae</taxon>
        <taxon>rosids</taxon>
        <taxon>fabids</taxon>
        <taxon>Malpighiales</taxon>
        <taxon>Rhizophoraceae</taxon>
        <taxon>Rhizophora</taxon>
    </lineage>
</organism>
<sequence>MPKPSVETCPPEEPYTDQQVLCVVNTGCNQLEVADSEDNLNRENAAQSEVDSCISSSKKNSLECEFILGLSRAIGTAKHLQFLDLSNNGFTEPVAEALYNAWSSRLGAGLAWKHIKDQIVHFSIEASKCCKVRSCCRKD</sequence>
<dbReference type="GO" id="GO:0005634">
    <property type="term" value="C:nucleus"/>
    <property type="evidence" value="ECO:0007669"/>
    <property type="project" value="InterPro"/>
</dbReference>
<dbReference type="PANTHER" id="PTHR47684:SF1">
    <property type="entry name" value="PROTEIN TONSOKU"/>
    <property type="match status" value="1"/>
</dbReference>
<dbReference type="SUPFAM" id="SSF52047">
    <property type="entry name" value="RNI-like"/>
    <property type="match status" value="1"/>
</dbReference>
<dbReference type="GO" id="GO:0072423">
    <property type="term" value="P:response to DNA damage checkpoint signaling"/>
    <property type="evidence" value="ECO:0007669"/>
    <property type="project" value="InterPro"/>
</dbReference>
<dbReference type="AlphaFoldDB" id="A0A2P2MWZ5"/>
<protein>
    <submittedName>
        <fullName evidence="1">Uncharacterized protein</fullName>
    </submittedName>
</protein>
<dbReference type="EMBL" id="GGEC01054263">
    <property type="protein sequence ID" value="MBX34747.1"/>
    <property type="molecule type" value="Transcribed_RNA"/>
</dbReference>
<accession>A0A2P2MWZ5</accession>
<dbReference type="Gene3D" id="3.80.10.10">
    <property type="entry name" value="Ribonuclease Inhibitor"/>
    <property type="match status" value="1"/>
</dbReference>